<evidence type="ECO:0000259" key="2">
    <source>
        <dbReference type="Pfam" id="PF14214"/>
    </source>
</evidence>
<dbReference type="PANTHER" id="PTHR45786">
    <property type="entry name" value="DNA BINDING PROTEIN-LIKE"/>
    <property type="match status" value="1"/>
</dbReference>
<reference evidence="3 4" key="1">
    <citation type="journal article" date="2019" name="Commun. Biol.">
        <title>The bagworm genome reveals a unique fibroin gene that provides high tensile strength.</title>
        <authorList>
            <person name="Kono N."/>
            <person name="Nakamura H."/>
            <person name="Ohtoshi R."/>
            <person name="Tomita M."/>
            <person name="Numata K."/>
            <person name="Arakawa K."/>
        </authorList>
    </citation>
    <scope>NUCLEOTIDE SEQUENCE [LARGE SCALE GENOMIC DNA]</scope>
</reference>
<dbReference type="OrthoDB" id="1728974at2759"/>
<dbReference type="AlphaFoldDB" id="A0A4C1SQ21"/>
<feature type="domain" description="Helitron helicase-like" evidence="2">
    <location>
        <begin position="177"/>
        <end position="359"/>
    </location>
</feature>
<dbReference type="EMBL" id="BGZK01000013">
    <property type="protein sequence ID" value="GBP04222.1"/>
    <property type="molecule type" value="Genomic_DNA"/>
</dbReference>
<comment type="caution">
    <text evidence="3">The sequence shown here is derived from an EMBL/GenBank/DDBJ whole genome shotgun (WGS) entry which is preliminary data.</text>
</comment>
<proteinExistence type="predicted"/>
<gene>
    <name evidence="3" type="ORF">EVAR_6467_1</name>
</gene>
<protein>
    <recommendedName>
        <fullName evidence="2">Helitron helicase-like domain-containing protein</fullName>
    </recommendedName>
</protein>
<organism evidence="3 4">
    <name type="scientific">Eumeta variegata</name>
    <name type="common">Bagworm moth</name>
    <name type="synonym">Eumeta japonica</name>
    <dbReference type="NCBI Taxonomy" id="151549"/>
    <lineage>
        <taxon>Eukaryota</taxon>
        <taxon>Metazoa</taxon>
        <taxon>Ecdysozoa</taxon>
        <taxon>Arthropoda</taxon>
        <taxon>Hexapoda</taxon>
        <taxon>Insecta</taxon>
        <taxon>Pterygota</taxon>
        <taxon>Neoptera</taxon>
        <taxon>Endopterygota</taxon>
        <taxon>Lepidoptera</taxon>
        <taxon>Glossata</taxon>
        <taxon>Ditrysia</taxon>
        <taxon>Tineoidea</taxon>
        <taxon>Psychidae</taxon>
        <taxon>Oiketicinae</taxon>
        <taxon>Eumeta</taxon>
    </lineage>
</organism>
<evidence type="ECO:0000313" key="3">
    <source>
        <dbReference type="EMBL" id="GBP04222.1"/>
    </source>
</evidence>
<accession>A0A4C1SQ21</accession>
<dbReference type="Pfam" id="PF14214">
    <property type="entry name" value="Helitron_like_N"/>
    <property type="match status" value="1"/>
</dbReference>
<keyword evidence="4" id="KW-1185">Reference proteome</keyword>
<name>A0A4C1SQ21_EUMVA</name>
<dbReference type="STRING" id="151549.A0A4C1SQ21"/>
<dbReference type="PANTHER" id="PTHR45786:SF74">
    <property type="entry name" value="ATP-DEPENDENT DNA HELICASE"/>
    <property type="match status" value="1"/>
</dbReference>
<sequence length="438" mass="51241">MKKLCTRWIAHNLTKAQKLRRINGCHEMIQRFANGDSNAVYDTVTESISKIQRMLHEHNRLINTFKTALERMPGEGYRLVMHPDRTPSGEHERRYNTPLINEVAAMVTGEQFASRDIVLQARDDTLTRVPDTHKFYDALQYPIIFSKGQEGYHFQVPQINPVTGLPLHNKKVSCMDFYSYNMMIRENNFNIVQRCKQLANQFYVDMYVKVESERLRYISLNQTKLRAENYIHLQDAVANDANLNPNNLGRIVILPSSFVNSPRYLHEYTQDAFVYVRTHGRPDLFVTFTCNPAWPEIVNELMPGQSAIDRHDVVARVFRLKVKKLMDVINKGRVFGEARCFMYSVEWQKRGLPHVHILLWLKDKLRPDQIDNIISAEIPDPNIDKTLHDIIVKKYDSRSMRTRKSTVPLHERRKMHKKISSQVSERDRSQRPRIPAVS</sequence>
<evidence type="ECO:0000313" key="4">
    <source>
        <dbReference type="Proteomes" id="UP000299102"/>
    </source>
</evidence>
<feature type="region of interest" description="Disordered" evidence="1">
    <location>
        <begin position="401"/>
        <end position="438"/>
    </location>
</feature>
<dbReference type="InterPro" id="IPR025476">
    <property type="entry name" value="Helitron_helicase-like"/>
</dbReference>
<evidence type="ECO:0000256" key="1">
    <source>
        <dbReference type="SAM" id="MobiDB-lite"/>
    </source>
</evidence>
<dbReference type="Proteomes" id="UP000299102">
    <property type="component" value="Unassembled WGS sequence"/>
</dbReference>